<reference evidence="19 20" key="1">
    <citation type="journal article" date="2016" name="Nat. Commun.">
        <title>Thousands of microbial genomes shed light on interconnected biogeochemical processes in an aquifer system.</title>
        <authorList>
            <person name="Anantharaman K."/>
            <person name="Brown C.T."/>
            <person name="Hug L.A."/>
            <person name="Sharon I."/>
            <person name="Castelle C.J."/>
            <person name="Probst A.J."/>
            <person name="Thomas B.C."/>
            <person name="Singh A."/>
            <person name="Wilkins M.J."/>
            <person name="Karaoz U."/>
            <person name="Brodie E.L."/>
            <person name="Williams K.H."/>
            <person name="Hubbard S.S."/>
            <person name="Banfield J.F."/>
        </authorList>
    </citation>
    <scope>NUCLEOTIDE SEQUENCE [LARGE SCALE GENOMIC DNA]</scope>
</reference>
<evidence type="ECO:0000313" key="19">
    <source>
        <dbReference type="EMBL" id="OGY65700.1"/>
    </source>
</evidence>
<dbReference type="GO" id="GO:0003684">
    <property type="term" value="F:damaged DNA binding"/>
    <property type="evidence" value="ECO:0007669"/>
    <property type="project" value="InterPro"/>
</dbReference>
<evidence type="ECO:0000256" key="7">
    <source>
        <dbReference type="ARBA" id="ARBA00022771"/>
    </source>
</evidence>
<dbReference type="InterPro" id="IPR000214">
    <property type="entry name" value="Znf_DNA_glyclase/AP_lyase"/>
</dbReference>
<keyword evidence="6" id="KW-0227">DNA damage</keyword>
<feature type="domain" description="Formamidopyrimidine-DNA glycosylase catalytic" evidence="18">
    <location>
        <begin position="2"/>
        <end position="132"/>
    </location>
</feature>
<keyword evidence="8" id="KW-0378">Hydrolase</keyword>
<dbReference type="Gene3D" id="3.20.190.10">
    <property type="entry name" value="MutM-like, N-terminal"/>
    <property type="match status" value="1"/>
</dbReference>
<evidence type="ECO:0000256" key="13">
    <source>
        <dbReference type="ARBA" id="ARBA00023268"/>
    </source>
</evidence>
<evidence type="ECO:0000256" key="14">
    <source>
        <dbReference type="ARBA" id="ARBA00023295"/>
    </source>
</evidence>
<dbReference type="PROSITE" id="PS01242">
    <property type="entry name" value="ZF_FPG_1"/>
    <property type="match status" value="1"/>
</dbReference>
<keyword evidence="14" id="KW-0326">Glycosidase</keyword>
<evidence type="ECO:0000256" key="16">
    <source>
        <dbReference type="PROSITE-ProRule" id="PRU00391"/>
    </source>
</evidence>
<dbReference type="GO" id="GO:0140078">
    <property type="term" value="F:class I DNA-(apurinic or apyrimidinic site) endonuclease activity"/>
    <property type="evidence" value="ECO:0007669"/>
    <property type="project" value="UniProtKB-EC"/>
</dbReference>
<dbReference type="NCBIfam" id="TIGR00577">
    <property type="entry name" value="fpg"/>
    <property type="match status" value="1"/>
</dbReference>
<keyword evidence="10" id="KW-0238">DNA-binding</keyword>
<dbReference type="FunFam" id="1.10.8.50:FF:000003">
    <property type="entry name" value="Formamidopyrimidine-DNA glycosylase"/>
    <property type="match status" value="1"/>
</dbReference>
<dbReference type="SMART" id="SM00898">
    <property type="entry name" value="Fapy_DNA_glyco"/>
    <property type="match status" value="1"/>
</dbReference>
<dbReference type="InterPro" id="IPR010663">
    <property type="entry name" value="Znf_FPG/IleRS"/>
</dbReference>
<keyword evidence="12" id="KW-0456">Lyase</keyword>
<comment type="cofactor">
    <cofactor evidence="2">
        <name>Zn(2+)</name>
        <dbReference type="ChEBI" id="CHEBI:29105"/>
    </cofactor>
</comment>
<dbReference type="AlphaFoldDB" id="A0A1G1ZPN8"/>
<dbReference type="SUPFAM" id="SSF57716">
    <property type="entry name" value="Glucocorticoid receptor-like (DNA-binding domain)"/>
    <property type="match status" value="1"/>
</dbReference>
<dbReference type="GO" id="GO:0034039">
    <property type="term" value="F:8-oxo-7,8-dihydroguanine DNA N-glycosylase activity"/>
    <property type="evidence" value="ECO:0007669"/>
    <property type="project" value="TreeGrafter"/>
</dbReference>
<comment type="catalytic activity">
    <reaction evidence="15">
        <text>2'-deoxyribonucleotide-(2'-deoxyribose 5'-phosphate)-2'-deoxyribonucleotide-DNA = a 3'-end 2'-deoxyribonucleotide-(2,3-dehydro-2,3-deoxyribose 5'-phosphate)-DNA + a 5'-end 5'-phospho-2'-deoxyribonucleoside-DNA + H(+)</text>
        <dbReference type="Rhea" id="RHEA:66592"/>
        <dbReference type="Rhea" id="RHEA-COMP:13180"/>
        <dbReference type="Rhea" id="RHEA-COMP:16897"/>
        <dbReference type="Rhea" id="RHEA-COMP:17067"/>
        <dbReference type="ChEBI" id="CHEBI:15378"/>
        <dbReference type="ChEBI" id="CHEBI:136412"/>
        <dbReference type="ChEBI" id="CHEBI:157695"/>
        <dbReference type="ChEBI" id="CHEBI:167181"/>
        <dbReference type="EC" id="4.2.99.18"/>
    </reaction>
</comment>
<comment type="catalytic activity">
    <reaction evidence="1">
        <text>Hydrolysis of DNA containing ring-opened 7-methylguanine residues, releasing 2,6-diamino-4-hydroxy-5-(N-methyl)formamidopyrimidine.</text>
        <dbReference type="EC" id="3.2.2.23"/>
    </reaction>
</comment>
<name>A0A1G1ZPN8_9BACT</name>
<sequence>MPELPEVQTIVDDLNKKVAGRKIVGAWFDWPKMIKPPSSPKTFERILRGGRILKVERRAKYIKIYLSGDRLLLIHQKLTGHLLVGKWKIEPVKKVQSLLKGPLEERVNDYIHLILYLDDGRMLAFSDLRKFGTERAGKTQDIENLPELKNLGPDALDSKLNFNRFADLISSEERKIKQVLMDQEVIAGIGNIYSDEILWEAKIHPFKPANKLTQKELKALWLATRKILEKALKLRGTSISDYRDTSGEKGYYTEARKVYQREGEKCPRKCGGTIKRVKIGGRSAHYCPKCQRL</sequence>
<dbReference type="SUPFAM" id="SSF46946">
    <property type="entry name" value="S13-like H2TH domain"/>
    <property type="match status" value="1"/>
</dbReference>
<feature type="domain" description="FPG-type" evidence="17">
    <location>
        <begin position="257"/>
        <end position="292"/>
    </location>
</feature>
<dbReference type="InterPro" id="IPR012319">
    <property type="entry name" value="FPG_cat"/>
</dbReference>
<evidence type="ECO:0000256" key="1">
    <source>
        <dbReference type="ARBA" id="ARBA00001668"/>
    </source>
</evidence>
<evidence type="ECO:0000256" key="10">
    <source>
        <dbReference type="ARBA" id="ARBA00023125"/>
    </source>
</evidence>
<comment type="similarity">
    <text evidence="3">Belongs to the FPG family.</text>
</comment>
<evidence type="ECO:0000256" key="6">
    <source>
        <dbReference type="ARBA" id="ARBA00022763"/>
    </source>
</evidence>
<dbReference type="GO" id="GO:0008270">
    <property type="term" value="F:zinc ion binding"/>
    <property type="evidence" value="ECO:0007669"/>
    <property type="project" value="UniProtKB-KW"/>
</dbReference>
<evidence type="ECO:0000256" key="4">
    <source>
        <dbReference type="ARBA" id="ARBA00011245"/>
    </source>
</evidence>
<accession>A0A1G1ZPN8</accession>
<organism evidence="19 20">
    <name type="scientific">Candidatus Harrisonbacteria bacterium RIFCSPLOWO2_01_FULL_44_18</name>
    <dbReference type="NCBI Taxonomy" id="1798407"/>
    <lineage>
        <taxon>Bacteria</taxon>
        <taxon>Candidatus Harrisoniibacteriota</taxon>
    </lineage>
</organism>
<protein>
    <submittedName>
        <fullName evidence="19">DNA-formamidopyrimidine glycosylase</fullName>
    </submittedName>
</protein>
<dbReference type="InterPro" id="IPR010979">
    <property type="entry name" value="Ribosomal_uS13-like_H2TH"/>
</dbReference>
<keyword evidence="13" id="KW-0511">Multifunctional enzyme</keyword>
<evidence type="ECO:0000256" key="8">
    <source>
        <dbReference type="ARBA" id="ARBA00022801"/>
    </source>
</evidence>
<dbReference type="CDD" id="cd08966">
    <property type="entry name" value="EcFpg-like_N"/>
    <property type="match status" value="1"/>
</dbReference>
<gene>
    <name evidence="19" type="ORF">A3A16_03735</name>
</gene>
<evidence type="ECO:0000259" key="18">
    <source>
        <dbReference type="PROSITE" id="PS51068"/>
    </source>
</evidence>
<dbReference type="EMBL" id="MHJJ01000007">
    <property type="protein sequence ID" value="OGY65700.1"/>
    <property type="molecule type" value="Genomic_DNA"/>
</dbReference>
<dbReference type="SMART" id="SM01232">
    <property type="entry name" value="H2TH"/>
    <property type="match status" value="1"/>
</dbReference>
<dbReference type="PROSITE" id="PS51068">
    <property type="entry name" value="FPG_CAT"/>
    <property type="match status" value="1"/>
</dbReference>
<dbReference type="InterPro" id="IPR035937">
    <property type="entry name" value="FPG_N"/>
</dbReference>
<keyword evidence="7 16" id="KW-0863">Zinc-finger</keyword>
<comment type="subunit">
    <text evidence="4">Monomer.</text>
</comment>
<dbReference type="Gene3D" id="1.10.8.50">
    <property type="match status" value="1"/>
</dbReference>
<dbReference type="STRING" id="1798407.A3A16_03735"/>
<comment type="caution">
    <text evidence="19">The sequence shown here is derived from an EMBL/GenBank/DDBJ whole genome shotgun (WGS) entry which is preliminary data.</text>
</comment>
<dbReference type="SUPFAM" id="SSF81624">
    <property type="entry name" value="N-terminal domain of MutM-like DNA repair proteins"/>
    <property type="match status" value="1"/>
</dbReference>
<evidence type="ECO:0000259" key="17">
    <source>
        <dbReference type="PROSITE" id="PS51066"/>
    </source>
</evidence>
<dbReference type="Pfam" id="PF01149">
    <property type="entry name" value="Fapy_DNA_glyco"/>
    <property type="match status" value="1"/>
</dbReference>
<dbReference type="InterPro" id="IPR015887">
    <property type="entry name" value="DNA_glyclase_Znf_dom_DNA_BS"/>
</dbReference>
<dbReference type="Pfam" id="PF06831">
    <property type="entry name" value="H2TH"/>
    <property type="match status" value="1"/>
</dbReference>
<evidence type="ECO:0000256" key="5">
    <source>
        <dbReference type="ARBA" id="ARBA00022723"/>
    </source>
</evidence>
<evidence type="ECO:0000256" key="9">
    <source>
        <dbReference type="ARBA" id="ARBA00022833"/>
    </source>
</evidence>
<dbReference type="InterPro" id="IPR015886">
    <property type="entry name" value="H2TH_FPG"/>
</dbReference>
<proteinExistence type="inferred from homology"/>
<evidence type="ECO:0000256" key="15">
    <source>
        <dbReference type="ARBA" id="ARBA00044632"/>
    </source>
</evidence>
<evidence type="ECO:0000256" key="11">
    <source>
        <dbReference type="ARBA" id="ARBA00023204"/>
    </source>
</evidence>
<dbReference type="NCBIfam" id="NF002211">
    <property type="entry name" value="PRK01103.1"/>
    <property type="match status" value="1"/>
</dbReference>
<keyword evidence="11" id="KW-0234">DNA repair</keyword>
<dbReference type="PANTHER" id="PTHR22993">
    <property type="entry name" value="FORMAMIDOPYRIMIDINE-DNA GLYCOSYLASE"/>
    <property type="match status" value="1"/>
</dbReference>
<evidence type="ECO:0000256" key="2">
    <source>
        <dbReference type="ARBA" id="ARBA00001947"/>
    </source>
</evidence>
<dbReference type="Proteomes" id="UP000177942">
    <property type="component" value="Unassembled WGS sequence"/>
</dbReference>
<dbReference type="GO" id="GO:0006284">
    <property type="term" value="P:base-excision repair"/>
    <property type="evidence" value="ECO:0007669"/>
    <property type="project" value="InterPro"/>
</dbReference>
<evidence type="ECO:0000256" key="3">
    <source>
        <dbReference type="ARBA" id="ARBA00009409"/>
    </source>
</evidence>
<dbReference type="Pfam" id="PF06827">
    <property type="entry name" value="zf-FPG_IleRS"/>
    <property type="match status" value="1"/>
</dbReference>
<dbReference type="InterPro" id="IPR020629">
    <property type="entry name" value="FPG_Glyclase"/>
</dbReference>
<evidence type="ECO:0000313" key="20">
    <source>
        <dbReference type="Proteomes" id="UP000177942"/>
    </source>
</evidence>
<keyword evidence="5" id="KW-0479">Metal-binding</keyword>
<dbReference type="PANTHER" id="PTHR22993:SF9">
    <property type="entry name" value="FORMAMIDOPYRIMIDINE-DNA GLYCOSYLASE"/>
    <property type="match status" value="1"/>
</dbReference>
<evidence type="ECO:0000256" key="12">
    <source>
        <dbReference type="ARBA" id="ARBA00023239"/>
    </source>
</evidence>
<keyword evidence="9" id="KW-0862">Zinc</keyword>
<dbReference type="PROSITE" id="PS51066">
    <property type="entry name" value="ZF_FPG_2"/>
    <property type="match status" value="1"/>
</dbReference>